<keyword evidence="3" id="KW-1185">Reference proteome</keyword>
<evidence type="ECO:0000313" key="2">
    <source>
        <dbReference type="EMBL" id="QZE56512.1"/>
    </source>
</evidence>
<sequence>MKLSPTMLKRSKLNPDVFALVREGEVLSSFKPSKLFAALNAVVKDSGLKEVDIVWRDGTRTVEHLIVHHTRKLVSTDTIMNYYNVCLMLRAQGAAASLSTPVDIRTMFDSNGPLISEIHIDPEIVDKLVEALTPKHPMFADAHGIEEDDDMFDDDDDYDPDDDFDDEDYLSEDISPEEDRLSISAWGYRAEDWTTTLTDDDIQEVHSLEVGIDPDIELPLAPDAKDKYF</sequence>
<accession>A0AAE7XI36</accession>
<proteinExistence type="predicted"/>
<reference evidence="2 3" key="1">
    <citation type="submission" date="2021-06" db="EMBL/GenBank/DDBJ databases">
        <title>Complete genome sequence of Erwinia phage pEa_SNUABM_03.</title>
        <authorList>
            <person name="Kim S.G."/>
            <person name="Park S.C."/>
        </authorList>
    </citation>
    <scope>NUCLEOTIDE SEQUENCE [LARGE SCALE GENOMIC DNA]</scope>
</reference>
<dbReference type="EMBL" id="MZ443770">
    <property type="protein sequence ID" value="QZE56512.1"/>
    <property type="molecule type" value="Genomic_DNA"/>
</dbReference>
<evidence type="ECO:0000313" key="3">
    <source>
        <dbReference type="Proteomes" id="UP000827787"/>
    </source>
</evidence>
<name>A0AAE7XI36_9CAUD</name>
<protein>
    <submittedName>
        <fullName evidence="2">Uncharacterized protein</fullName>
    </submittedName>
</protein>
<evidence type="ECO:0000256" key="1">
    <source>
        <dbReference type="SAM" id="MobiDB-lite"/>
    </source>
</evidence>
<organism evidence="2 3">
    <name type="scientific">Erwinia phage pEa_SNUABM_3</name>
    <dbReference type="NCBI Taxonomy" id="2869552"/>
    <lineage>
        <taxon>Viruses</taxon>
        <taxon>Duplodnaviria</taxon>
        <taxon>Heunggongvirae</taxon>
        <taxon>Uroviricota</taxon>
        <taxon>Caudoviricetes</taxon>
        <taxon>Alexandravirus</taxon>
        <taxon>Alexandravirus SNUABM3</taxon>
    </lineage>
</organism>
<dbReference type="Proteomes" id="UP000827787">
    <property type="component" value="Segment"/>
</dbReference>
<feature type="region of interest" description="Disordered" evidence="1">
    <location>
        <begin position="146"/>
        <end position="176"/>
    </location>
</feature>
<gene>
    <name evidence="2" type="ORF">pEaSNUABM3_00315</name>
</gene>